<dbReference type="Gene3D" id="3.40.50.300">
    <property type="entry name" value="P-loop containing nucleotide triphosphate hydrolases"/>
    <property type="match status" value="2"/>
</dbReference>
<dbReference type="InterPro" id="IPR000212">
    <property type="entry name" value="DNA_helicase_UvrD/REP"/>
</dbReference>
<dbReference type="EMBL" id="NSGO01000005">
    <property type="protein sequence ID" value="PAT06084.1"/>
    <property type="molecule type" value="Genomic_DNA"/>
</dbReference>
<feature type="domain" description="UvrD-like helicase ATP-binding" evidence="11">
    <location>
        <begin position="293"/>
        <end position="628"/>
    </location>
</feature>
<evidence type="ECO:0000256" key="7">
    <source>
        <dbReference type="ARBA" id="ARBA00034808"/>
    </source>
</evidence>
<dbReference type="RefSeq" id="WP_095535582.1">
    <property type="nucleotide sequence ID" value="NZ_NSGO01000005.1"/>
</dbReference>
<evidence type="ECO:0000256" key="6">
    <source>
        <dbReference type="ARBA" id="ARBA00034617"/>
    </source>
</evidence>
<dbReference type="Pfam" id="PF00580">
    <property type="entry name" value="UvrD-helicase"/>
    <property type="match status" value="1"/>
</dbReference>
<feature type="region of interest" description="Disordered" evidence="10">
    <location>
        <begin position="149"/>
        <end position="177"/>
    </location>
</feature>
<protein>
    <recommendedName>
        <fullName evidence="7">DNA 3'-5' helicase</fullName>
        <ecNumber evidence="7">5.6.2.4</ecNumber>
    </recommendedName>
</protein>
<accession>A0ABX4HAP8</accession>
<evidence type="ECO:0000256" key="4">
    <source>
        <dbReference type="ARBA" id="ARBA00022840"/>
    </source>
</evidence>
<sequence length="782" mass="85769">MVTFSLYGGLKLDGSLMKPTMDFLQTLAADPTNPSLNIKTIRNSVDKRVRTGRINDQFRAVLFEIKDKDTHHFVLVHVDSHDEGIDTARRLDPARLELKANAINGITELIERTAPDGAGDTAAGEAGAPGVPESQRKAEEAAKAAAELAETQEATGVRPIELAREDVPPRTELEKHGYTPAQLYTELGIDDSVAEMLFVLTRESQLTALLQGRPKWEAEAVESLVAGYTFSQVREMLDLDVDNPDTSESEDARLIAGLKKPAAQLEFAYVEDVEIDALRAVIESGDFDQWRVFIHPEQRRMAEGDHKGSARVFGGAGTGKTVVAVHRANNLVKRAGSRVLLTTFTDGLADGLREQMAALNPSYPAAEPGQPGLCVTNIDKLVHRVIAAAAPATIAEATRRVLGMPASRVQPYRNDEAARVWEGLLLIDASLADTLPDGTTNETFLQREYEAVVLANSITTKAEYLKVARTGRGTPLSRTQRKAVWTLMESVMQTQAVDGKLFWPTMSAVGAEVLRIQREDPDRAMFDHVVVDEAQDFNAGHWRFLRACVDPGANDIFLAEDSHQRIYGQPLTLSRFGISTRGRASRKLTLNYRTTKQNLDYALRILDGAGEFTDADGEIDTTFGYRSARTGPNPQLALCTTPDEEFDAAAHYITKWQDSPEIKNPRIGVMCRTRGQLSRIVAGLADHGIDAVQTKNATQPPSDKVAVMTMHGAKGMEFTHAILMGVGRDILPQRFRLAGLTDADREATLQQERSLLYVAASRARDALVITTVGERSELLPEV</sequence>
<dbReference type="PANTHER" id="PTHR11070:SF45">
    <property type="entry name" value="DNA 3'-5' HELICASE"/>
    <property type="match status" value="1"/>
</dbReference>
<name>A0ABX4HAP8_9CORY</name>
<evidence type="ECO:0000256" key="10">
    <source>
        <dbReference type="SAM" id="MobiDB-lite"/>
    </source>
</evidence>
<evidence type="ECO:0000259" key="11">
    <source>
        <dbReference type="PROSITE" id="PS51198"/>
    </source>
</evidence>
<comment type="catalytic activity">
    <reaction evidence="6">
        <text>Couples ATP hydrolysis with the unwinding of duplex DNA by translocating in the 3'-5' direction.</text>
        <dbReference type="EC" id="5.6.2.4"/>
    </reaction>
</comment>
<evidence type="ECO:0000256" key="2">
    <source>
        <dbReference type="ARBA" id="ARBA00022801"/>
    </source>
</evidence>
<dbReference type="PANTHER" id="PTHR11070">
    <property type="entry name" value="UVRD / RECB / PCRA DNA HELICASE FAMILY MEMBER"/>
    <property type="match status" value="1"/>
</dbReference>
<dbReference type="InterPro" id="IPR014017">
    <property type="entry name" value="DNA_helicase_UvrD-like_C"/>
</dbReference>
<evidence type="ECO:0000313" key="13">
    <source>
        <dbReference type="Proteomes" id="UP000218281"/>
    </source>
</evidence>
<keyword evidence="1 9" id="KW-0547">Nucleotide-binding</keyword>
<keyword evidence="13" id="KW-1185">Reference proteome</keyword>
<comment type="catalytic activity">
    <reaction evidence="8">
        <text>ATP + H2O = ADP + phosphate + H(+)</text>
        <dbReference type="Rhea" id="RHEA:13065"/>
        <dbReference type="ChEBI" id="CHEBI:15377"/>
        <dbReference type="ChEBI" id="CHEBI:15378"/>
        <dbReference type="ChEBI" id="CHEBI:30616"/>
        <dbReference type="ChEBI" id="CHEBI:43474"/>
        <dbReference type="ChEBI" id="CHEBI:456216"/>
        <dbReference type="EC" id="5.6.2.4"/>
    </reaction>
</comment>
<evidence type="ECO:0000256" key="8">
    <source>
        <dbReference type="ARBA" id="ARBA00048988"/>
    </source>
</evidence>
<dbReference type="InterPro" id="IPR027417">
    <property type="entry name" value="P-loop_NTPase"/>
</dbReference>
<dbReference type="EC" id="5.6.2.4" evidence="7"/>
<dbReference type="InterPro" id="IPR014016">
    <property type="entry name" value="UvrD-like_ATP-bd"/>
</dbReference>
<proteinExistence type="predicted"/>
<dbReference type="SUPFAM" id="SSF52540">
    <property type="entry name" value="P-loop containing nucleoside triphosphate hydrolases"/>
    <property type="match status" value="1"/>
</dbReference>
<feature type="compositionally biased region" description="Low complexity" evidence="10">
    <location>
        <begin position="115"/>
        <end position="133"/>
    </location>
</feature>
<dbReference type="Pfam" id="PF13361">
    <property type="entry name" value="UvrD_C"/>
    <property type="match status" value="1"/>
</dbReference>
<feature type="region of interest" description="Disordered" evidence="10">
    <location>
        <begin position="115"/>
        <end position="136"/>
    </location>
</feature>
<evidence type="ECO:0000313" key="12">
    <source>
        <dbReference type="EMBL" id="PAT06084.1"/>
    </source>
</evidence>
<dbReference type="GO" id="GO:0004386">
    <property type="term" value="F:helicase activity"/>
    <property type="evidence" value="ECO:0007669"/>
    <property type="project" value="UniProtKB-KW"/>
</dbReference>
<evidence type="ECO:0000256" key="1">
    <source>
        <dbReference type="ARBA" id="ARBA00022741"/>
    </source>
</evidence>
<comment type="caution">
    <text evidence="12">The sequence shown here is derived from an EMBL/GenBank/DDBJ whole genome shotgun (WGS) entry which is preliminary data.</text>
</comment>
<keyword evidence="4 9" id="KW-0067">ATP-binding</keyword>
<feature type="binding site" evidence="9">
    <location>
        <begin position="314"/>
        <end position="321"/>
    </location>
    <ligand>
        <name>ATP</name>
        <dbReference type="ChEBI" id="CHEBI:30616"/>
    </ligand>
</feature>
<gene>
    <name evidence="12" type="ORF">CKJ81_05885</name>
</gene>
<keyword evidence="2 9" id="KW-0378">Hydrolase</keyword>
<keyword evidence="5" id="KW-0413">Isomerase</keyword>
<feature type="compositionally biased region" description="Basic and acidic residues" evidence="10">
    <location>
        <begin position="161"/>
        <end position="177"/>
    </location>
</feature>
<dbReference type="PROSITE" id="PS51198">
    <property type="entry name" value="UVRD_HELICASE_ATP_BIND"/>
    <property type="match status" value="1"/>
</dbReference>
<evidence type="ECO:0000256" key="5">
    <source>
        <dbReference type="ARBA" id="ARBA00023235"/>
    </source>
</evidence>
<evidence type="ECO:0000256" key="9">
    <source>
        <dbReference type="PROSITE-ProRule" id="PRU00560"/>
    </source>
</evidence>
<reference evidence="12 13" key="1">
    <citation type="submission" date="2017-08" db="EMBL/GenBank/DDBJ databases">
        <title>Whole genome sequences of 6 clinical strains closest to Corynebacterium imitans.</title>
        <authorList>
            <person name="Bernier A.-M."/>
            <person name="Burdz T."/>
            <person name="Bernard K."/>
        </authorList>
    </citation>
    <scope>NUCLEOTIDE SEQUENCE [LARGE SCALE GENOMIC DNA]</scope>
    <source>
        <strain evidence="12 13">NML93-0607</strain>
    </source>
</reference>
<dbReference type="Proteomes" id="UP000218281">
    <property type="component" value="Unassembled WGS sequence"/>
</dbReference>
<organism evidence="12 13">
    <name type="scientific">Corynebacterium hadale</name>
    <dbReference type="NCBI Taxonomy" id="2026255"/>
    <lineage>
        <taxon>Bacteria</taxon>
        <taxon>Bacillati</taxon>
        <taxon>Actinomycetota</taxon>
        <taxon>Actinomycetes</taxon>
        <taxon>Mycobacteriales</taxon>
        <taxon>Corynebacteriaceae</taxon>
        <taxon>Corynebacterium</taxon>
    </lineage>
</organism>
<evidence type="ECO:0000256" key="3">
    <source>
        <dbReference type="ARBA" id="ARBA00022806"/>
    </source>
</evidence>
<keyword evidence="3 9" id="KW-0347">Helicase</keyword>